<comment type="similarity">
    <text evidence="6">Belongs to the eIF-2B alpha/beta/delta subunits family. MtnA subfamily.</text>
</comment>
<evidence type="ECO:0000313" key="7">
    <source>
        <dbReference type="EMBL" id="RUP44020.1"/>
    </source>
</evidence>
<dbReference type="Gene3D" id="3.40.50.10470">
    <property type="entry name" value="Translation initiation factor eif-2b, domain 2"/>
    <property type="match status" value="1"/>
</dbReference>
<comment type="subcellular location">
    <subcellularLocation>
        <location evidence="6">Cytoplasm</location>
    </subcellularLocation>
    <subcellularLocation>
        <location evidence="6">Nucleus</location>
    </subcellularLocation>
</comment>
<feature type="active site" description="Proton donor" evidence="6">
    <location>
        <position position="294"/>
    </location>
</feature>
<evidence type="ECO:0000256" key="4">
    <source>
        <dbReference type="ARBA" id="ARBA00023235"/>
    </source>
</evidence>
<proteinExistence type="inferred from homology"/>
<evidence type="ECO:0000313" key="8">
    <source>
        <dbReference type="Proteomes" id="UP000268093"/>
    </source>
</evidence>
<dbReference type="InterPro" id="IPR042529">
    <property type="entry name" value="IF_2B-like_C"/>
</dbReference>
<dbReference type="EC" id="5.3.1.23" evidence="6"/>
<dbReference type="NCBIfam" id="TIGR00524">
    <property type="entry name" value="eIF-2B_rel"/>
    <property type="match status" value="1"/>
</dbReference>
<dbReference type="GO" id="GO:0005737">
    <property type="term" value="C:cytoplasm"/>
    <property type="evidence" value="ECO:0007669"/>
    <property type="project" value="UniProtKB-SubCell"/>
</dbReference>
<dbReference type="UniPathway" id="UPA00904">
    <property type="reaction ID" value="UER00874"/>
</dbReference>
<keyword evidence="1 6" id="KW-0963">Cytoplasm</keyword>
<dbReference type="PANTHER" id="PTHR43475:SF1">
    <property type="entry name" value="METHYLTHIORIBOSE-1-PHOSPHATE ISOMERASE"/>
    <property type="match status" value="1"/>
</dbReference>
<evidence type="ECO:0000256" key="2">
    <source>
        <dbReference type="ARBA" id="ARBA00022605"/>
    </source>
</evidence>
<accession>A0A433CZL0</accession>
<dbReference type="InterPro" id="IPR027363">
    <property type="entry name" value="M1Pi_N"/>
</dbReference>
<dbReference type="OrthoDB" id="2461at2759"/>
<dbReference type="GO" id="GO:0005634">
    <property type="term" value="C:nucleus"/>
    <property type="evidence" value="ECO:0007669"/>
    <property type="project" value="UniProtKB-SubCell"/>
</dbReference>
<evidence type="ECO:0000256" key="3">
    <source>
        <dbReference type="ARBA" id="ARBA00023167"/>
    </source>
</evidence>
<dbReference type="NCBIfam" id="TIGR00512">
    <property type="entry name" value="salvage_mtnA"/>
    <property type="match status" value="1"/>
</dbReference>
<organism evidence="7 8">
    <name type="scientific">Jimgerdemannia flammicorona</name>
    <dbReference type="NCBI Taxonomy" id="994334"/>
    <lineage>
        <taxon>Eukaryota</taxon>
        <taxon>Fungi</taxon>
        <taxon>Fungi incertae sedis</taxon>
        <taxon>Mucoromycota</taxon>
        <taxon>Mucoromycotina</taxon>
        <taxon>Endogonomycetes</taxon>
        <taxon>Endogonales</taxon>
        <taxon>Endogonaceae</taxon>
        <taxon>Jimgerdemannia</taxon>
    </lineage>
</organism>
<sequence>MRVRREMGCMVGECGLGTMRKNVPLLELKYRPPTHLNTSPPTMSARTLEAIRYTPDHLQVLNQLVLPHETLFERVETIQDGHATIKTMKVRGAPAIAIVAALALAVDLSARHKKGEFPNAAAAVAFVSESLQYLKTSRPTAVNLFDAANKLLALVQERGKTATGAQEVVDAYVAAAEKMLVDDVQDNKNIGRFGAEYIFGQAKNKDNVRVLTHCNTGSLATAGWGTALGIIRDLHATGHLSHAYCTETRPYNQGSRLTAYELVYEGIPATLVTDSMASALLRSQPVAAVIVGADRVARNGDTANKIGTYQLAIVARHHGVAFVVAAPSTSVDLSIASGAEIPIEERAENEVVTVRGIVVPLPGEEAVREGEARTVQVAAKGISVWNPGFDVTPASLISAIVTERGVVLKKEGEDVFDMAAFLGK</sequence>
<dbReference type="PANTHER" id="PTHR43475">
    <property type="entry name" value="METHYLTHIORIBOSE-1-PHOSPHATE ISOMERASE"/>
    <property type="match status" value="1"/>
</dbReference>
<feature type="site" description="Transition state stabilizer" evidence="6">
    <location>
        <position position="214"/>
    </location>
</feature>
<dbReference type="Gene3D" id="1.20.120.420">
    <property type="entry name" value="translation initiation factor eif-2b, domain 1"/>
    <property type="match status" value="1"/>
</dbReference>
<dbReference type="InterPro" id="IPR000649">
    <property type="entry name" value="IF-2B-related"/>
</dbReference>
<dbReference type="FunFam" id="1.20.120.420:FF:000003">
    <property type="entry name" value="Methylthioribose-1-phosphate isomerase"/>
    <property type="match status" value="1"/>
</dbReference>
<comment type="catalytic activity">
    <reaction evidence="6">
        <text>5-(methylsulfanyl)-alpha-D-ribose 1-phosphate = 5-(methylsulfanyl)-D-ribulose 1-phosphate</text>
        <dbReference type="Rhea" id="RHEA:19989"/>
        <dbReference type="ChEBI" id="CHEBI:58533"/>
        <dbReference type="ChEBI" id="CHEBI:58548"/>
        <dbReference type="EC" id="5.3.1.23"/>
    </reaction>
</comment>
<dbReference type="SUPFAM" id="SSF100950">
    <property type="entry name" value="NagB/RpiA/CoA transferase-like"/>
    <property type="match status" value="1"/>
</dbReference>
<name>A0A433CZL0_9FUNG</name>
<dbReference type="HAMAP" id="MF_01678">
    <property type="entry name" value="Salvage_MtnA"/>
    <property type="match status" value="1"/>
</dbReference>
<evidence type="ECO:0000256" key="1">
    <source>
        <dbReference type="ARBA" id="ARBA00022490"/>
    </source>
</evidence>
<keyword evidence="4 6" id="KW-0413">Isomerase</keyword>
<reference evidence="7 8" key="1">
    <citation type="journal article" date="2018" name="New Phytol.">
        <title>Phylogenomics of Endogonaceae and evolution of mycorrhizas within Mucoromycota.</title>
        <authorList>
            <person name="Chang Y."/>
            <person name="Desiro A."/>
            <person name="Na H."/>
            <person name="Sandor L."/>
            <person name="Lipzen A."/>
            <person name="Clum A."/>
            <person name="Barry K."/>
            <person name="Grigoriev I.V."/>
            <person name="Martin F.M."/>
            <person name="Stajich J.E."/>
            <person name="Smith M.E."/>
            <person name="Bonito G."/>
            <person name="Spatafora J.W."/>
        </authorList>
    </citation>
    <scope>NUCLEOTIDE SEQUENCE [LARGE SCALE GENOMIC DNA]</scope>
    <source>
        <strain evidence="7 8">GMNB39</strain>
    </source>
</reference>
<keyword evidence="8" id="KW-1185">Reference proteome</keyword>
<evidence type="ECO:0000256" key="5">
    <source>
        <dbReference type="ARBA" id="ARBA00023242"/>
    </source>
</evidence>
<dbReference type="Pfam" id="PF01008">
    <property type="entry name" value="IF-2B"/>
    <property type="match status" value="1"/>
</dbReference>
<comment type="pathway">
    <text evidence="6">Amino-acid biosynthesis; L-methionine biosynthesis via salvage pathway; L-methionine from S-methyl-5-thio-alpha-D-ribose 1-phosphate: step 1/6.</text>
</comment>
<comment type="caution">
    <text evidence="7">The sequence shown here is derived from an EMBL/GenBank/DDBJ whole genome shotgun (WGS) entry which is preliminary data.</text>
</comment>
<dbReference type="InterPro" id="IPR037171">
    <property type="entry name" value="NagB/RpiA_transferase-like"/>
</dbReference>
<protein>
    <recommendedName>
        <fullName evidence="6">Methylthioribose-1-phosphate isomerase</fullName>
        <shortName evidence="6">M1Pi</shortName>
        <shortName evidence="6">MTR-1-P isomerase</shortName>
        <ecNumber evidence="6">5.3.1.23</ecNumber>
    </recommendedName>
    <alternativeName>
        <fullName evidence="6">S-methyl-5-thioribose-1-phosphate isomerase</fullName>
    </alternativeName>
    <alternativeName>
        <fullName evidence="6">Translation initiation factor eIF-2B subunit alpha/beta/delta-like protein</fullName>
    </alternativeName>
</protein>
<dbReference type="Proteomes" id="UP000268093">
    <property type="component" value="Unassembled WGS sequence"/>
</dbReference>
<keyword evidence="3 6" id="KW-0486">Methionine biosynthesis</keyword>
<comment type="function">
    <text evidence="6">Catalyzes the interconversion of methylthioribose-1-phosphate (MTR-1-P) into methylthioribulose-1-phosphate (MTRu-1-P).</text>
</comment>
<dbReference type="GO" id="GO:0046523">
    <property type="term" value="F:S-methyl-5-thioribose-1-phosphate isomerase activity"/>
    <property type="evidence" value="ECO:0007669"/>
    <property type="project" value="UniProtKB-UniRule"/>
</dbReference>
<keyword evidence="5 6" id="KW-0539">Nucleus</keyword>
<dbReference type="NCBIfam" id="NF004326">
    <property type="entry name" value="PRK05720.1"/>
    <property type="match status" value="1"/>
</dbReference>
<dbReference type="AlphaFoldDB" id="A0A433CZL0"/>
<evidence type="ECO:0000256" key="6">
    <source>
        <dbReference type="HAMAP-Rule" id="MF_03119"/>
    </source>
</evidence>
<dbReference type="GO" id="GO:0019509">
    <property type="term" value="P:L-methionine salvage from methylthioadenosine"/>
    <property type="evidence" value="ECO:0007669"/>
    <property type="project" value="UniProtKB-UniRule"/>
</dbReference>
<dbReference type="InterPro" id="IPR005251">
    <property type="entry name" value="IF-M1Pi"/>
</dbReference>
<keyword evidence="2 6" id="KW-0028">Amino-acid biosynthesis</keyword>
<gene>
    <name evidence="6" type="primary">MRI1</name>
    <name evidence="7" type="ORF">BC936DRAFT_150055</name>
</gene>
<dbReference type="InterPro" id="IPR011559">
    <property type="entry name" value="Initiation_fac_2B_a/b/d"/>
</dbReference>
<dbReference type="FunFam" id="3.40.50.10470:FF:000003">
    <property type="entry name" value="Methylthioribose-1-phosphate isomerase"/>
    <property type="match status" value="1"/>
</dbReference>
<dbReference type="EMBL" id="RBNI01009797">
    <property type="protein sequence ID" value="RUP44020.1"/>
    <property type="molecule type" value="Genomic_DNA"/>
</dbReference>